<dbReference type="InterPro" id="IPR005835">
    <property type="entry name" value="NTP_transferase_dom"/>
</dbReference>
<dbReference type="InterPro" id="IPR050486">
    <property type="entry name" value="Mannose-1P_guanyltransferase"/>
</dbReference>
<sequence length="142" mass="16223">MAYLEKKDDPTIVLNGDVLTTIDLNDMVSYLKPESDGIILGAYVSDVASYGTLEYDQTYALLAFKEKEGVHKPGYQNGGMYIFNPTVMDHFPAKDTFSVEYDVFPHMKKLFVYESDKPWIDIGVPERLTWAREHANTFLKKV</sequence>
<dbReference type="PANTHER" id="PTHR22572">
    <property type="entry name" value="SUGAR-1-PHOSPHATE GUANYL TRANSFERASE"/>
    <property type="match status" value="1"/>
</dbReference>
<organism evidence="2 3">
    <name type="scientific">Candidatus Magasanikbacteria bacterium CG10_big_fil_rev_8_21_14_0_10_43_6</name>
    <dbReference type="NCBI Taxonomy" id="1974650"/>
    <lineage>
        <taxon>Bacteria</taxon>
        <taxon>Candidatus Magasanikiibacteriota</taxon>
    </lineage>
</organism>
<dbReference type="Gene3D" id="3.90.550.10">
    <property type="entry name" value="Spore Coat Polysaccharide Biosynthesis Protein SpsA, Chain A"/>
    <property type="match status" value="1"/>
</dbReference>
<evidence type="ECO:0000313" key="3">
    <source>
        <dbReference type="Proteomes" id="UP000229362"/>
    </source>
</evidence>
<comment type="caution">
    <text evidence="2">The sequence shown here is derived from an EMBL/GenBank/DDBJ whole genome shotgun (WGS) entry which is preliminary data.</text>
</comment>
<dbReference type="Proteomes" id="UP000229362">
    <property type="component" value="Unassembled WGS sequence"/>
</dbReference>
<gene>
    <name evidence="2" type="ORF">COU33_05170</name>
</gene>
<evidence type="ECO:0000259" key="1">
    <source>
        <dbReference type="Pfam" id="PF00483"/>
    </source>
</evidence>
<dbReference type="SUPFAM" id="SSF53448">
    <property type="entry name" value="Nucleotide-diphospho-sugar transferases"/>
    <property type="match status" value="1"/>
</dbReference>
<evidence type="ECO:0000313" key="2">
    <source>
        <dbReference type="EMBL" id="PIT86078.1"/>
    </source>
</evidence>
<proteinExistence type="predicted"/>
<name>A0A2M6W018_9BACT</name>
<protein>
    <recommendedName>
        <fullName evidence="1">Nucleotidyl transferase domain-containing protein</fullName>
    </recommendedName>
</protein>
<accession>A0A2M6W018</accession>
<dbReference type="EMBL" id="PFBZ01000222">
    <property type="protein sequence ID" value="PIT86078.1"/>
    <property type="molecule type" value="Genomic_DNA"/>
</dbReference>
<dbReference type="AlphaFoldDB" id="A0A2M6W018"/>
<feature type="domain" description="Nucleotidyl transferase" evidence="1">
    <location>
        <begin position="4"/>
        <end position="132"/>
    </location>
</feature>
<dbReference type="InterPro" id="IPR029044">
    <property type="entry name" value="Nucleotide-diphossugar_trans"/>
</dbReference>
<dbReference type="Pfam" id="PF00483">
    <property type="entry name" value="NTP_transferase"/>
    <property type="match status" value="1"/>
</dbReference>
<reference evidence="3" key="1">
    <citation type="submission" date="2017-09" db="EMBL/GenBank/DDBJ databases">
        <title>Depth-based differentiation of microbial function through sediment-hosted aquifers and enrichment of novel symbionts in the deep terrestrial subsurface.</title>
        <authorList>
            <person name="Probst A.J."/>
            <person name="Ladd B."/>
            <person name="Jarett J.K."/>
            <person name="Geller-Mcgrath D.E."/>
            <person name="Sieber C.M.K."/>
            <person name="Emerson J.B."/>
            <person name="Anantharaman K."/>
            <person name="Thomas B.C."/>
            <person name="Malmstrom R."/>
            <person name="Stieglmeier M."/>
            <person name="Klingl A."/>
            <person name="Woyke T."/>
            <person name="Ryan C.M."/>
            <person name="Banfield J.F."/>
        </authorList>
    </citation>
    <scope>NUCLEOTIDE SEQUENCE [LARGE SCALE GENOMIC DNA]</scope>
</reference>